<evidence type="ECO:0000256" key="3">
    <source>
        <dbReference type="ARBA" id="ARBA00022630"/>
    </source>
</evidence>
<dbReference type="InterPro" id="IPR009075">
    <property type="entry name" value="AcylCo_DH/oxidase_C"/>
</dbReference>
<evidence type="ECO:0000259" key="7">
    <source>
        <dbReference type="Pfam" id="PF02771"/>
    </source>
</evidence>
<gene>
    <name evidence="8" type="ORF">A6M13_02995</name>
</gene>
<dbReference type="GO" id="GO:0050660">
    <property type="term" value="F:flavin adenine dinucleotide binding"/>
    <property type="evidence" value="ECO:0007669"/>
    <property type="project" value="InterPro"/>
</dbReference>
<evidence type="ECO:0000256" key="4">
    <source>
        <dbReference type="ARBA" id="ARBA00022827"/>
    </source>
</evidence>
<reference evidence="8 9" key="1">
    <citation type="submission" date="2016-07" db="EMBL/GenBank/DDBJ databases">
        <title>Caryophanon tenue genome sequencing.</title>
        <authorList>
            <person name="Verma A."/>
            <person name="Pal Y."/>
            <person name="Krishnamurthi S."/>
        </authorList>
    </citation>
    <scope>NUCLEOTIDE SEQUENCE [LARGE SCALE GENOMIC DNA]</scope>
    <source>
        <strain evidence="8 9">DSM 14152</strain>
    </source>
</reference>
<sequence length="386" mass="42926">MDFSLSQEQEMFRQYVRKYLQDVETTKIARDYIHGDINTVQQSLAGLNELGCTQLNIPEQYDGMGLGKLDLVPIFEELGAALVPGLHLETLALAAPMIEQFGSDEQKQTYLPSIASAEATFTIAWLEPGRSYKKQGIQLQAQHDAGSLLLQGVKTLVPDVELATHIIVPVRVNEQIALVIVESDTAGLTVSPLQSFDETRKLSQLQFDNVRVSTNQVIGQLDEGWAILNRGLLSFNAGLSSWLVGATERIVQMANEYAQIREQFGNPIGRFQAIKHRIVDMKLDLETARSLSYYANWTLETDAPDKVEAIVSARIFATQTFIRAAADNIQIHGGIGFTEEIDCHLYVKRSRFFENYLGDIDTYYDLAIDALGWTDVAAPTALPITP</sequence>
<dbReference type="Pfam" id="PF00441">
    <property type="entry name" value="Acyl-CoA_dh_1"/>
    <property type="match status" value="1"/>
</dbReference>
<evidence type="ECO:0000256" key="1">
    <source>
        <dbReference type="ARBA" id="ARBA00001974"/>
    </source>
</evidence>
<dbReference type="SUPFAM" id="SSF47203">
    <property type="entry name" value="Acyl-CoA dehydrogenase C-terminal domain-like"/>
    <property type="match status" value="1"/>
</dbReference>
<accession>A0A1C0YEU2</accession>
<dbReference type="Gene3D" id="2.40.110.10">
    <property type="entry name" value="Butyryl-CoA Dehydrogenase, subunit A, domain 2"/>
    <property type="match status" value="1"/>
</dbReference>
<evidence type="ECO:0000313" key="9">
    <source>
        <dbReference type="Proteomes" id="UP000093199"/>
    </source>
</evidence>
<dbReference type="InterPro" id="IPR036250">
    <property type="entry name" value="AcylCo_DH-like_C"/>
</dbReference>
<dbReference type="InterPro" id="IPR009100">
    <property type="entry name" value="AcylCoA_DH/oxidase_NM_dom_sf"/>
</dbReference>
<dbReference type="RefSeq" id="WP_066544838.1">
    <property type="nucleotide sequence ID" value="NZ_MASJ01000012.1"/>
</dbReference>
<protein>
    <submittedName>
        <fullName evidence="8">Acyl-CoA dehydrogenase</fullName>
    </submittedName>
</protein>
<dbReference type="OrthoDB" id="7328575at2"/>
<organism evidence="8 9">
    <name type="scientific">Caryophanon tenue</name>
    <dbReference type="NCBI Taxonomy" id="33978"/>
    <lineage>
        <taxon>Bacteria</taxon>
        <taxon>Bacillati</taxon>
        <taxon>Bacillota</taxon>
        <taxon>Bacilli</taxon>
        <taxon>Bacillales</taxon>
        <taxon>Caryophanaceae</taxon>
        <taxon>Caryophanon</taxon>
    </lineage>
</organism>
<evidence type="ECO:0000259" key="6">
    <source>
        <dbReference type="Pfam" id="PF00441"/>
    </source>
</evidence>
<dbReference type="InterPro" id="IPR037069">
    <property type="entry name" value="AcylCoA_DH/ox_N_sf"/>
</dbReference>
<evidence type="ECO:0000256" key="2">
    <source>
        <dbReference type="ARBA" id="ARBA00009347"/>
    </source>
</evidence>
<dbReference type="GO" id="GO:0003995">
    <property type="term" value="F:acyl-CoA dehydrogenase activity"/>
    <property type="evidence" value="ECO:0007669"/>
    <property type="project" value="TreeGrafter"/>
</dbReference>
<name>A0A1C0YEU2_9BACL</name>
<dbReference type="SUPFAM" id="SSF56645">
    <property type="entry name" value="Acyl-CoA dehydrogenase NM domain-like"/>
    <property type="match status" value="1"/>
</dbReference>
<dbReference type="PANTHER" id="PTHR43884">
    <property type="entry name" value="ACYL-COA DEHYDROGENASE"/>
    <property type="match status" value="1"/>
</dbReference>
<keyword evidence="9" id="KW-1185">Reference proteome</keyword>
<evidence type="ECO:0000256" key="5">
    <source>
        <dbReference type="ARBA" id="ARBA00023002"/>
    </source>
</evidence>
<feature type="domain" description="Acyl-CoA dehydrogenase/oxidase N-terminal" evidence="7">
    <location>
        <begin position="6"/>
        <end position="118"/>
    </location>
</feature>
<dbReference type="STRING" id="33978.A6M13_02995"/>
<dbReference type="InterPro" id="IPR046373">
    <property type="entry name" value="Acyl-CoA_Oxase/DH_mid-dom_sf"/>
</dbReference>
<feature type="domain" description="Acyl-CoA dehydrogenase/oxidase C-terminal" evidence="6">
    <location>
        <begin position="223"/>
        <end position="359"/>
    </location>
</feature>
<dbReference type="Gene3D" id="1.20.140.10">
    <property type="entry name" value="Butyryl-CoA Dehydrogenase, subunit A, domain 3"/>
    <property type="match status" value="1"/>
</dbReference>
<dbReference type="Gene3D" id="1.10.540.10">
    <property type="entry name" value="Acyl-CoA dehydrogenase/oxidase, N-terminal domain"/>
    <property type="match status" value="1"/>
</dbReference>
<comment type="cofactor">
    <cofactor evidence="1">
        <name>FAD</name>
        <dbReference type="ChEBI" id="CHEBI:57692"/>
    </cofactor>
</comment>
<dbReference type="Pfam" id="PF02771">
    <property type="entry name" value="Acyl-CoA_dh_N"/>
    <property type="match status" value="1"/>
</dbReference>
<evidence type="ECO:0000313" key="8">
    <source>
        <dbReference type="EMBL" id="OCS85643.1"/>
    </source>
</evidence>
<dbReference type="Proteomes" id="UP000093199">
    <property type="component" value="Unassembled WGS sequence"/>
</dbReference>
<proteinExistence type="inferred from homology"/>
<keyword evidence="5" id="KW-0560">Oxidoreductase</keyword>
<dbReference type="AlphaFoldDB" id="A0A1C0YEU2"/>
<comment type="similarity">
    <text evidence="2">Belongs to the acyl-CoA dehydrogenase family.</text>
</comment>
<dbReference type="PANTHER" id="PTHR43884:SF20">
    <property type="entry name" value="ACYL-COA DEHYDROGENASE FADE28"/>
    <property type="match status" value="1"/>
</dbReference>
<dbReference type="InterPro" id="IPR013786">
    <property type="entry name" value="AcylCoA_DH/ox_N"/>
</dbReference>
<keyword evidence="3" id="KW-0285">Flavoprotein</keyword>
<dbReference type="EMBL" id="MASJ01000012">
    <property type="protein sequence ID" value="OCS85643.1"/>
    <property type="molecule type" value="Genomic_DNA"/>
</dbReference>
<comment type="caution">
    <text evidence="8">The sequence shown here is derived from an EMBL/GenBank/DDBJ whole genome shotgun (WGS) entry which is preliminary data.</text>
</comment>
<keyword evidence="4" id="KW-0274">FAD</keyword>
<dbReference type="CDD" id="cd00567">
    <property type="entry name" value="ACAD"/>
    <property type="match status" value="1"/>
</dbReference>